<dbReference type="Gene3D" id="3.30.1330.40">
    <property type="entry name" value="RutC-like"/>
    <property type="match status" value="1"/>
</dbReference>
<gene>
    <name evidence="2" type="ORF">EV644_105297</name>
</gene>
<name>A0ABY2BMG4_9ACTN</name>
<dbReference type="PANTHER" id="PTHR11803:SF58">
    <property type="entry name" value="PROTEIN HMF1-RELATED"/>
    <property type="match status" value="1"/>
</dbReference>
<dbReference type="InterPro" id="IPR035959">
    <property type="entry name" value="RutC-like_sf"/>
</dbReference>
<dbReference type="Pfam" id="PF01042">
    <property type="entry name" value="Ribonuc_L-PSP"/>
    <property type="match status" value="1"/>
</dbReference>
<evidence type="ECO:0000313" key="3">
    <source>
        <dbReference type="Proteomes" id="UP000295818"/>
    </source>
</evidence>
<dbReference type="Proteomes" id="UP000295818">
    <property type="component" value="Unassembled WGS sequence"/>
</dbReference>
<comment type="caution">
    <text evidence="2">The sequence shown here is derived from an EMBL/GenBank/DDBJ whole genome shotgun (WGS) entry which is preliminary data.</text>
</comment>
<comment type="similarity">
    <text evidence="1">Belongs to the RutC family.</text>
</comment>
<dbReference type="EMBL" id="SLWM01000005">
    <property type="protein sequence ID" value="TCO24264.1"/>
    <property type="molecule type" value="Genomic_DNA"/>
</dbReference>
<organism evidence="2 3">
    <name type="scientific">Kribbella orskensis</name>
    <dbReference type="NCBI Taxonomy" id="2512216"/>
    <lineage>
        <taxon>Bacteria</taxon>
        <taxon>Bacillati</taxon>
        <taxon>Actinomycetota</taxon>
        <taxon>Actinomycetes</taxon>
        <taxon>Propionibacteriales</taxon>
        <taxon>Kribbellaceae</taxon>
        <taxon>Kribbella</taxon>
    </lineage>
</organism>
<evidence type="ECO:0000256" key="1">
    <source>
        <dbReference type="ARBA" id="ARBA00010552"/>
    </source>
</evidence>
<dbReference type="InterPro" id="IPR006175">
    <property type="entry name" value="YjgF/YER057c/UK114"/>
</dbReference>
<evidence type="ECO:0000313" key="2">
    <source>
        <dbReference type="EMBL" id="TCO24264.1"/>
    </source>
</evidence>
<proteinExistence type="inferred from homology"/>
<protein>
    <submittedName>
        <fullName evidence="2">Enamine deaminase RidA (YjgF/YER057c/UK114 family)</fullName>
    </submittedName>
</protein>
<dbReference type="CDD" id="cd00448">
    <property type="entry name" value="YjgF_YER057c_UK114_family"/>
    <property type="match status" value="1"/>
</dbReference>
<dbReference type="RefSeq" id="WP_132189196.1">
    <property type="nucleotide sequence ID" value="NZ_SLWM01000005.1"/>
</dbReference>
<keyword evidence="3" id="KW-1185">Reference proteome</keyword>
<accession>A0ABY2BMG4</accession>
<sequence>MSPISHPSPEGVAPGNGYSHVATGPGRWVAIAGQVSLDADGKFVGLGDPAAQAQQVFANLDRCLTAAGATFADVVKLNFYVTDIGILPAVRTARDAYVDTANPPASTAVQVVALFSPDALLEIEAYAVVVD</sequence>
<reference evidence="2 3" key="1">
    <citation type="journal article" date="2015" name="Stand. Genomic Sci.">
        <title>Genomic Encyclopedia of Bacterial and Archaeal Type Strains, Phase III: the genomes of soil and plant-associated and newly described type strains.</title>
        <authorList>
            <person name="Whitman W.B."/>
            <person name="Woyke T."/>
            <person name="Klenk H.P."/>
            <person name="Zhou Y."/>
            <person name="Lilburn T.G."/>
            <person name="Beck B.J."/>
            <person name="De Vos P."/>
            <person name="Vandamme P."/>
            <person name="Eisen J.A."/>
            <person name="Garrity G."/>
            <person name="Hugenholtz P."/>
            <person name="Kyrpides N.C."/>
        </authorList>
    </citation>
    <scope>NUCLEOTIDE SEQUENCE [LARGE SCALE GENOMIC DNA]</scope>
    <source>
        <strain evidence="2 3">VKM Ac-2538</strain>
    </source>
</reference>
<dbReference type="PANTHER" id="PTHR11803">
    <property type="entry name" value="2-IMINOBUTANOATE/2-IMINOPROPANOATE DEAMINASE RIDA"/>
    <property type="match status" value="1"/>
</dbReference>
<dbReference type="SUPFAM" id="SSF55298">
    <property type="entry name" value="YjgF-like"/>
    <property type="match status" value="1"/>
</dbReference>